<keyword evidence="5" id="KW-0418">Kinase</keyword>
<accession>A0A4R0PGR1</accession>
<evidence type="ECO:0000256" key="3">
    <source>
        <dbReference type="ARBA" id="ARBA00022553"/>
    </source>
</evidence>
<organism evidence="9 10">
    <name type="scientific">Oricola cellulosilytica</name>
    <dbReference type="NCBI Taxonomy" id="1429082"/>
    <lineage>
        <taxon>Bacteria</taxon>
        <taxon>Pseudomonadati</taxon>
        <taxon>Pseudomonadota</taxon>
        <taxon>Alphaproteobacteria</taxon>
        <taxon>Hyphomicrobiales</taxon>
        <taxon>Ahrensiaceae</taxon>
        <taxon>Oricola</taxon>
    </lineage>
</organism>
<dbReference type="SMART" id="SM00387">
    <property type="entry name" value="HATPase_c"/>
    <property type="match status" value="1"/>
</dbReference>
<keyword evidence="4" id="KW-0808">Transferase</keyword>
<dbReference type="PANTHER" id="PTHR43711:SF26">
    <property type="entry name" value="SENSOR HISTIDINE KINASE RCSC"/>
    <property type="match status" value="1"/>
</dbReference>
<dbReference type="PROSITE" id="PS50112">
    <property type="entry name" value="PAS"/>
    <property type="match status" value="1"/>
</dbReference>
<dbReference type="Gene3D" id="3.30.450.20">
    <property type="entry name" value="PAS domain"/>
    <property type="match status" value="2"/>
</dbReference>
<evidence type="ECO:0000256" key="5">
    <source>
        <dbReference type="ARBA" id="ARBA00022777"/>
    </source>
</evidence>
<dbReference type="InterPro" id="IPR003661">
    <property type="entry name" value="HisK_dim/P_dom"/>
</dbReference>
<dbReference type="Pfam" id="PF13188">
    <property type="entry name" value="PAS_8"/>
    <property type="match status" value="1"/>
</dbReference>
<proteinExistence type="predicted"/>
<dbReference type="InterPro" id="IPR004358">
    <property type="entry name" value="Sig_transdc_His_kin-like_C"/>
</dbReference>
<comment type="caution">
    <text evidence="9">The sequence shown here is derived from an EMBL/GenBank/DDBJ whole genome shotgun (WGS) entry which is preliminary data.</text>
</comment>
<dbReference type="Pfam" id="PF02518">
    <property type="entry name" value="HATPase_c"/>
    <property type="match status" value="1"/>
</dbReference>
<dbReference type="Gene3D" id="3.30.565.10">
    <property type="entry name" value="Histidine kinase-like ATPase, C-terminal domain"/>
    <property type="match status" value="1"/>
</dbReference>
<evidence type="ECO:0000259" key="8">
    <source>
        <dbReference type="PROSITE" id="PS50112"/>
    </source>
</evidence>
<dbReference type="SUPFAM" id="SSF47384">
    <property type="entry name" value="Homodimeric domain of signal transducing histidine kinase"/>
    <property type="match status" value="1"/>
</dbReference>
<dbReference type="SUPFAM" id="SSF55874">
    <property type="entry name" value="ATPase domain of HSP90 chaperone/DNA topoisomerase II/histidine kinase"/>
    <property type="match status" value="1"/>
</dbReference>
<dbReference type="GO" id="GO:0000155">
    <property type="term" value="F:phosphorelay sensor kinase activity"/>
    <property type="evidence" value="ECO:0007669"/>
    <property type="project" value="InterPro"/>
</dbReference>
<keyword evidence="6" id="KW-0902">Two-component regulatory system</keyword>
<evidence type="ECO:0000256" key="1">
    <source>
        <dbReference type="ARBA" id="ARBA00000085"/>
    </source>
</evidence>
<dbReference type="InterPro" id="IPR035965">
    <property type="entry name" value="PAS-like_dom_sf"/>
</dbReference>
<evidence type="ECO:0000256" key="4">
    <source>
        <dbReference type="ARBA" id="ARBA00022679"/>
    </source>
</evidence>
<comment type="catalytic activity">
    <reaction evidence="1">
        <text>ATP + protein L-histidine = ADP + protein N-phospho-L-histidine.</text>
        <dbReference type="EC" id="2.7.13.3"/>
    </reaction>
</comment>
<dbReference type="Pfam" id="PF12860">
    <property type="entry name" value="PAS_7"/>
    <property type="match status" value="2"/>
</dbReference>
<evidence type="ECO:0000256" key="6">
    <source>
        <dbReference type="ARBA" id="ARBA00023012"/>
    </source>
</evidence>
<gene>
    <name evidence="9" type="ORF">E0D97_00845</name>
</gene>
<evidence type="ECO:0000313" key="10">
    <source>
        <dbReference type="Proteomes" id="UP000291301"/>
    </source>
</evidence>
<dbReference type="PRINTS" id="PR00344">
    <property type="entry name" value="BCTRLSENSOR"/>
</dbReference>
<dbReference type="SMART" id="SM00388">
    <property type="entry name" value="HisKA"/>
    <property type="match status" value="1"/>
</dbReference>
<dbReference type="Gene3D" id="1.10.287.130">
    <property type="match status" value="1"/>
</dbReference>
<reference evidence="9 10" key="1">
    <citation type="journal article" date="2015" name="Antonie Van Leeuwenhoek">
        <title>Oricola cellulosilytica gen. nov., sp. nov., a cellulose-degrading bacterium of the family Phyllobacteriaceae isolated from surface seashore water, and emended descriptions of Mesorhizobium loti and Phyllobacterium myrsinacearum.</title>
        <authorList>
            <person name="Hameed A."/>
            <person name="Shahina M."/>
            <person name="Lai W.A."/>
            <person name="Lin S.Y."/>
            <person name="Young L.S."/>
            <person name="Liu Y.C."/>
            <person name="Hsu Y.H."/>
            <person name="Young C.C."/>
        </authorList>
    </citation>
    <scope>NUCLEOTIDE SEQUENCE [LARGE SCALE GENOMIC DNA]</scope>
    <source>
        <strain evidence="9 10">KCTC 52183</strain>
    </source>
</reference>
<dbReference type="InterPro" id="IPR050736">
    <property type="entry name" value="Sensor_HK_Regulatory"/>
</dbReference>
<dbReference type="InterPro" id="IPR003594">
    <property type="entry name" value="HATPase_dom"/>
</dbReference>
<keyword evidence="10" id="KW-1185">Reference proteome</keyword>
<evidence type="ECO:0000256" key="2">
    <source>
        <dbReference type="ARBA" id="ARBA00012438"/>
    </source>
</evidence>
<dbReference type="InterPro" id="IPR036890">
    <property type="entry name" value="HATPase_C_sf"/>
</dbReference>
<dbReference type="EC" id="2.7.13.3" evidence="2"/>
<name>A0A4R0PGR1_9HYPH</name>
<feature type="domain" description="Histidine kinase" evidence="7">
    <location>
        <begin position="612"/>
        <end position="828"/>
    </location>
</feature>
<dbReference type="PROSITE" id="PS50109">
    <property type="entry name" value="HIS_KIN"/>
    <property type="match status" value="1"/>
</dbReference>
<evidence type="ECO:0000259" key="7">
    <source>
        <dbReference type="PROSITE" id="PS50109"/>
    </source>
</evidence>
<dbReference type="SMART" id="SM00091">
    <property type="entry name" value="PAS"/>
    <property type="match status" value="3"/>
</dbReference>
<dbReference type="InterPro" id="IPR005467">
    <property type="entry name" value="His_kinase_dom"/>
</dbReference>
<dbReference type="InterPro" id="IPR000014">
    <property type="entry name" value="PAS"/>
</dbReference>
<protein>
    <recommendedName>
        <fullName evidence="2">histidine kinase</fullName>
        <ecNumber evidence="2">2.7.13.3</ecNumber>
    </recommendedName>
</protein>
<dbReference type="CDD" id="cd00082">
    <property type="entry name" value="HisKA"/>
    <property type="match status" value="1"/>
</dbReference>
<dbReference type="InterPro" id="IPR036097">
    <property type="entry name" value="HisK_dim/P_sf"/>
</dbReference>
<evidence type="ECO:0000313" key="9">
    <source>
        <dbReference type="EMBL" id="TCD16024.1"/>
    </source>
</evidence>
<feature type="domain" description="PAS" evidence="8">
    <location>
        <begin position="227"/>
        <end position="262"/>
    </location>
</feature>
<dbReference type="Proteomes" id="UP000291301">
    <property type="component" value="Unassembled WGS sequence"/>
</dbReference>
<dbReference type="EMBL" id="SJST01000001">
    <property type="protein sequence ID" value="TCD16024.1"/>
    <property type="molecule type" value="Genomic_DNA"/>
</dbReference>
<dbReference type="AlphaFoldDB" id="A0A4R0PGR1"/>
<dbReference type="Pfam" id="PF00512">
    <property type="entry name" value="HisKA"/>
    <property type="match status" value="1"/>
</dbReference>
<dbReference type="PANTHER" id="PTHR43711">
    <property type="entry name" value="TWO-COMPONENT HISTIDINE KINASE"/>
    <property type="match status" value="1"/>
</dbReference>
<dbReference type="SUPFAM" id="SSF55785">
    <property type="entry name" value="PYP-like sensor domain (PAS domain)"/>
    <property type="match status" value="3"/>
</dbReference>
<sequence>MPLRQDANRPCAGSTLRVRIVRLTAPALLATLMADTRSWAQDFAYPESDIVGFSLGTPEVVQFALFAGAMTAALASALWLIRERGRIAHQNETLRAKLVVLNAHTSQLEALATTEGQRAVIWEDRDKKPAVIGALEATTGAPSDRAGFLAFGRWLEPGSAARIERLITDLRDEARPFVDTVETRGGAPLEVIGRTNGSSAVVRFSNLSGERAEKAQLALDHNRVVQTLETLQELLDALNAPVWLRDSQGKLTWVNQAFAKATRHETSAEVVAETSELFGSQALQKISDGRERGGAFKAAISTVVDGDRLVFDVVDARGPWGSAGLAVDKTEFDAIRRELGNTIRSHEETLDELTTAVAMFDENARLRFFNQAFQKLWGLESRFLESKPDTGMLLDTLRAEGKLPEQPEWRRWKNTVLSAYQAIEPQEHWWHLPDGQTVRVIANPHPKGGLTWVFENLTERIDLESRYKTLVRVQGESLDHLAEGVAVFGSDGKLQLSNPAFARFWGLEELTQREGVHISEIAKTCRDRSGDEEPWDHFAAVVTSFADDRGEETGRTPVGDVTLSWMVVPLPNGQTMITFVDVTASDQVERALRERNEALERTAQLRSRFVHHVSYELRTPLTNISGFTALLQSDVPGSLNAKQRDYVDHIASSSEALMVIVDDILDLATIDAGIMELDFIEVEVEPVIRDVTEAMQPRFAEHGIDLVVRVAPDTGSIFADAARLRQVIFNVLSNAADFAPERSTVTLDCERGEDGIVFKVRDGGPGIPVEALDDIFNPFQTGKIGRRRGAGLGLSLAKSFVSLHDGEIDINSSAGRGTEVVLRFPQVPPGVRVAAE</sequence>
<keyword evidence="3" id="KW-0597">Phosphoprotein</keyword>
<dbReference type="OrthoDB" id="9797304at2"/>